<proteinExistence type="predicted"/>
<sequence>MATNTKPPSHARLLEKTRTSQSQLGGVGDVEYDLDVESSEEDGIRKTIHLPQWVVDYWIWEFVSWIVSVTLLAGIAVTLVLHQNRPLPDWPFGITINALISLLSTLSTSALLVVVSGVIGQHRWSSFATTPGTLSRFEVYDEATRGPLGALGFLFTMKLNLISLAPLVIIFSLASGPFIQQVVVLEPSDMVFDAASLLSRTDYPNLEGTRGFMNPLAYPNVPDLVVASFYQGLYFSGNLTSPSSRNTLQPQPACSSGNCTYPDFDSLAVCSACANITDYLMPESHINGSSGTWSWALPNNFSTSEEFYEGGSSGSSLVVSTGGKYHPLALQAGLPIVNITAIQPCVDADGRPCDAIAQECMLYWCLNRYRAKVIQGVYYEDVLDTVKYGRTINPDLLENDTYVFQTNYSNPEYSTADNRNSAPFSVSKWGSAALTDLLAQDLQVDIWSDDFGSIDDFLEMADGYSAFPNIPLNMAPFFEAMSISLTTSVKSNLYDEAGTQFVMGQATKTVSMVRVRWAWISLPISLQVVTLGLLCYVVANTSRQKLPVWKNSILATIFVGAMMHDRLPRTTPQRLTAIQRAAEKVKISQEDTYS</sequence>
<dbReference type="EMBL" id="MU394384">
    <property type="protein sequence ID" value="KAI6081849.1"/>
    <property type="molecule type" value="Genomic_DNA"/>
</dbReference>
<reference evidence="1 2" key="1">
    <citation type="journal article" date="2022" name="New Phytol.">
        <title>Ecological generalism drives hyperdiversity of secondary metabolite gene clusters in xylarialean endophytes.</title>
        <authorList>
            <person name="Franco M.E.E."/>
            <person name="Wisecaver J.H."/>
            <person name="Arnold A.E."/>
            <person name="Ju Y.M."/>
            <person name="Slot J.C."/>
            <person name="Ahrendt S."/>
            <person name="Moore L.P."/>
            <person name="Eastman K.E."/>
            <person name="Scott K."/>
            <person name="Konkel Z."/>
            <person name="Mondo S.J."/>
            <person name="Kuo A."/>
            <person name="Hayes R.D."/>
            <person name="Haridas S."/>
            <person name="Andreopoulos B."/>
            <person name="Riley R."/>
            <person name="LaButti K."/>
            <person name="Pangilinan J."/>
            <person name="Lipzen A."/>
            <person name="Amirebrahimi M."/>
            <person name="Yan J."/>
            <person name="Adam C."/>
            <person name="Keymanesh K."/>
            <person name="Ng V."/>
            <person name="Louie K."/>
            <person name="Northen T."/>
            <person name="Drula E."/>
            <person name="Henrissat B."/>
            <person name="Hsieh H.M."/>
            <person name="Youens-Clark K."/>
            <person name="Lutzoni F."/>
            <person name="Miadlikowska J."/>
            <person name="Eastwood D.C."/>
            <person name="Hamelin R.C."/>
            <person name="Grigoriev I.V."/>
            <person name="U'Ren J.M."/>
        </authorList>
    </citation>
    <scope>NUCLEOTIDE SEQUENCE [LARGE SCALE GENOMIC DNA]</scope>
    <source>
        <strain evidence="1 2">ER1909</strain>
    </source>
</reference>
<evidence type="ECO:0000313" key="1">
    <source>
        <dbReference type="EMBL" id="KAI6081849.1"/>
    </source>
</evidence>
<name>A0ACC0CN50_9PEZI</name>
<gene>
    <name evidence="1" type="ORF">F4821DRAFT_16645</name>
</gene>
<dbReference type="Proteomes" id="UP001497680">
    <property type="component" value="Unassembled WGS sequence"/>
</dbReference>
<comment type="caution">
    <text evidence="1">The sequence shown here is derived from an EMBL/GenBank/DDBJ whole genome shotgun (WGS) entry which is preliminary data.</text>
</comment>
<evidence type="ECO:0000313" key="2">
    <source>
        <dbReference type="Proteomes" id="UP001497680"/>
    </source>
</evidence>
<protein>
    <submittedName>
        <fullName evidence="1">Uncharacterized protein</fullName>
    </submittedName>
</protein>
<accession>A0ACC0CN50</accession>
<keyword evidence="2" id="KW-1185">Reference proteome</keyword>
<organism evidence="1 2">
    <name type="scientific">Hypoxylon rubiginosum</name>
    <dbReference type="NCBI Taxonomy" id="110542"/>
    <lineage>
        <taxon>Eukaryota</taxon>
        <taxon>Fungi</taxon>
        <taxon>Dikarya</taxon>
        <taxon>Ascomycota</taxon>
        <taxon>Pezizomycotina</taxon>
        <taxon>Sordariomycetes</taxon>
        <taxon>Xylariomycetidae</taxon>
        <taxon>Xylariales</taxon>
        <taxon>Hypoxylaceae</taxon>
        <taxon>Hypoxylon</taxon>
    </lineage>
</organism>